<gene>
    <name evidence="5" type="ORF">VIBNISOn1_230035</name>
</gene>
<proteinExistence type="predicted"/>
<dbReference type="InterPro" id="IPR036770">
    <property type="entry name" value="Ankyrin_rpt-contain_sf"/>
</dbReference>
<reference evidence="5 6" key="1">
    <citation type="journal article" date="2013" name="ISME J.">
        <title>Comparative genomics of pathogenic lineages of Vibrio nigripulchritudo identifies virulence-associated traits.</title>
        <authorList>
            <person name="Goudenege D."/>
            <person name="Labreuche Y."/>
            <person name="Krin E."/>
            <person name="Ansquer D."/>
            <person name="Mangenot S."/>
            <person name="Calteau A."/>
            <person name="Medigue C."/>
            <person name="Mazel D."/>
            <person name="Polz M.F."/>
            <person name="Le Roux F."/>
        </authorList>
    </citation>
    <scope>NUCLEOTIDE SEQUENCE [LARGE SCALE GENOMIC DNA]</scope>
    <source>
        <strain evidence="5 6">SOn1</strain>
    </source>
</reference>
<evidence type="ECO:0000256" key="4">
    <source>
        <dbReference type="SAM" id="SignalP"/>
    </source>
</evidence>
<dbReference type="AlphaFoldDB" id="A0AAV2VR46"/>
<name>A0AAV2VR46_9VIBR</name>
<feature type="repeat" description="ANK" evidence="3">
    <location>
        <begin position="440"/>
        <end position="472"/>
    </location>
</feature>
<organism evidence="5 6">
    <name type="scientific">Vibrio nigripulchritudo SOn1</name>
    <dbReference type="NCBI Taxonomy" id="1238450"/>
    <lineage>
        <taxon>Bacteria</taxon>
        <taxon>Pseudomonadati</taxon>
        <taxon>Pseudomonadota</taxon>
        <taxon>Gammaproteobacteria</taxon>
        <taxon>Vibrionales</taxon>
        <taxon>Vibrionaceae</taxon>
        <taxon>Vibrio</taxon>
    </lineage>
</organism>
<evidence type="ECO:0000313" key="6">
    <source>
        <dbReference type="Proteomes" id="UP000018211"/>
    </source>
</evidence>
<feature type="signal peptide" evidence="4">
    <location>
        <begin position="1"/>
        <end position="21"/>
    </location>
</feature>
<dbReference type="Gene3D" id="1.25.40.20">
    <property type="entry name" value="Ankyrin repeat-containing domain"/>
    <property type="match status" value="1"/>
</dbReference>
<keyword evidence="1" id="KW-0677">Repeat</keyword>
<feature type="chain" id="PRO_5044022199" evidence="4">
    <location>
        <begin position="22"/>
        <end position="513"/>
    </location>
</feature>
<dbReference type="EMBL" id="CAOF01000113">
    <property type="protein sequence ID" value="CCO47136.1"/>
    <property type="molecule type" value="Genomic_DNA"/>
</dbReference>
<comment type="caution">
    <text evidence="5">The sequence shown here is derived from an EMBL/GenBank/DDBJ whole genome shotgun (WGS) entry which is preliminary data.</text>
</comment>
<dbReference type="PANTHER" id="PTHR24198:SF165">
    <property type="entry name" value="ANKYRIN REPEAT-CONTAINING PROTEIN-RELATED"/>
    <property type="match status" value="1"/>
</dbReference>
<dbReference type="PROSITE" id="PS50088">
    <property type="entry name" value="ANK_REPEAT"/>
    <property type="match status" value="2"/>
</dbReference>
<accession>A0AAV2VR46</accession>
<evidence type="ECO:0000313" key="5">
    <source>
        <dbReference type="EMBL" id="CCO47136.1"/>
    </source>
</evidence>
<feature type="repeat" description="ANK" evidence="3">
    <location>
        <begin position="395"/>
        <end position="427"/>
    </location>
</feature>
<dbReference type="SUPFAM" id="SSF48403">
    <property type="entry name" value="Ankyrin repeat"/>
    <property type="match status" value="1"/>
</dbReference>
<evidence type="ECO:0000256" key="1">
    <source>
        <dbReference type="ARBA" id="ARBA00022737"/>
    </source>
</evidence>
<dbReference type="Proteomes" id="UP000018211">
    <property type="component" value="Unassembled WGS sequence"/>
</dbReference>
<keyword evidence="2 3" id="KW-0040">ANK repeat</keyword>
<dbReference type="SMART" id="SM00248">
    <property type="entry name" value="ANK"/>
    <property type="match status" value="2"/>
</dbReference>
<protein>
    <submittedName>
        <fullName evidence="5">Ankyrin repeat domain protein</fullName>
    </submittedName>
</protein>
<dbReference type="PANTHER" id="PTHR24198">
    <property type="entry name" value="ANKYRIN REPEAT AND PROTEIN KINASE DOMAIN-CONTAINING PROTEIN"/>
    <property type="match status" value="1"/>
</dbReference>
<dbReference type="Pfam" id="PF12796">
    <property type="entry name" value="Ank_2"/>
    <property type="match status" value="1"/>
</dbReference>
<dbReference type="RefSeq" id="WP_022612045.1">
    <property type="nucleotide sequence ID" value="NZ_LK391965.1"/>
</dbReference>
<sequence>MKNSRLFLLLFSPLMSLNSEAAGFSKSWFQPTLKVNNDPVCQTMLPKTKELWDGDIDRNFPSSLERNAGKEIKINGNTIYLTYFRHAGCGGACERYQYLASVQPFPNQRDDRDFYNELSERSPPIGEGHILSSDDGKYYLYVSGKEEDQLHQLLGDASWKHLCTVNKMPTTEQIKLIKSDYYEMQDTLLSLRGYVRGLRRQSGSASFCGSMATHGRWSIRISDEFKRLLHAPKQTPEKVNYNNYDDSTYEIDFRNLELWALQGLSEYEAFNSYVRKINSATVELTQFYQDHFHWGAVEAEKIANYALKSAISSGIRFYMYKPFETEEEIQLRRAILQKLPIDQIMKIDVSHMEKSSQKIGWYDTNESILNASVKYPRAIAYLLEKGFDPNNKNVFNKTPLMYAAQYDSYESTKLLIEAGAQVNTGTIIPDDRCQYTLRTSNMSPLHYAVRYASKDLIQLLLDNGASKNFGVRNERNHPATIEYPIDWLTKYVNDNLTDDDRKELTEILKLSSH</sequence>
<keyword evidence="4" id="KW-0732">Signal</keyword>
<evidence type="ECO:0000256" key="3">
    <source>
        <dbReference type="PROSITE-ProRule" id="PRU00023"/>
    </source>
</evidence>
<dbReference type="InterPro" id="IPR002110">
    <property type="entry name" value="Ankyrin_rpt"/>
</dbReference>
<dbReference type="PROSITE" id="PS50297">
    <property type="entry name" value="ANK_REP_REGION"/>
    <property type="match status" value="2"/>
</dbReference>
<evidence type="ECO:0000256" key="2">
    <source>
        <dbReference type="ARBA" id="ARBA00023043"/>
    </source>
</evidence>